<evidence type="ECO:0000256" key="1">
    <source>
        <dbReference type="ARBA" id="ARBA00002668"/>
    </source>
</evidence>
<dbReference type="OMA" id="WARSHYP"/>
<dbReference type="FunFam" id="1.25.40.420:FF:000008">
    <property type="entry name" value="BTB/POZ domain-containing protein POB1"/>
    <property type="match status" value="1"/>
</dbReference>
<reference evidence="5" key="2">
    <citation type="submission" date="2021-03" db="UniProtKB">
        <authorList>
            <consortium name="EnsemblPlants"/>
        </authorList>
    </citation>
    <scope>IDENTIFICATION</scope>
</reference>
<evidence type="ECO:0000256" key="3">
    <source>
        <dbReference type="ARBA" id="ARBA00022786"/>
    </source>
</evidence>
<dbReference type="Proteomes" id="UP000596660">
    <property type="component" value="Unplaced"/>
</dbReference>
<dbReference type="EnsemblPlants" id="AUR62019786-RA">
    <property type="protein sequence ID" value="AUR62019786-RA:cds"/>
    <property type="gene ID" value="AUR62019786"/>
</dbReference>
<dbReference type="InterPro" id="IPR011333">
    <property type="entry name" value="SKP1/BTB/POZ_sf"/>
</dbReference>
<dbReference type="SUPFAM" id="SSF49599">
    <property type="entry name" value="TRAF domain-like"/>
    <property type="match status" value="1"/>
</dbReference>
<dbReference type="GO" id="GO:0046982">
    <property type="term" value="F:protein heterodimerization activity"/>
    <property type="evidence" value="ECO:0007669"/>
    <property type="project" value="UniProtKB-ARBA"/>
</dbReference>
<evidence type="ECO:0000313" key="5">
    <source>
        <dbReference type="EnsemblPlants" id="AUR62019786-RA:cds"/>
    </source>
</evidence>
<proteinExistence type="predicted"/>
<evidence type="ECO:0000259" key="4">
    <source>
        <dbReference type="PROSITE" id="PS50097"/>
    </source>
</evidence>
<protein>
    <recommendedName>
        <fullName evidence="4">BTB domain-containing protein</fullName>
    </recommendedName>
</protein>
<dbReference type="GO" id="GO:0010114">
    <property type="term" value="P:response to red light"/>
    <property type="evidence" value="ECO:0007669"/>
    <property type="project" value="TreeGrafter"/>
</dbReference>
<dbReference type="CDD" id="cd18186">
    <property type="entry name" value="BTB_POZ_ZBTB_KLHL-like"/>
    <property type="match status" value="1"/>
</dbReference>
<dbReference type="GO" id="GO:0005634">
    <property type="term" value="C:nucleus"/>
    <property type="evidence" value="ECO:0007669"/>
    <property type="project" value="TreeGrafter"/>
</dbReference>
<dbReference type="InterPro" id="IPR000210">
    <property type="entry name" value="BTB/POZ_dom"/>
</dbReference>
<dbReference type="SUPFAM" id="SSF54695">
    <property type="entry name" value="POZ domain"/>
    <property type="match status" value="1"/>
</dbReference>
<dbReference type="Pfam" id="PF07707">
    <property type="entry name" value="BACK"/>
    <property type="match status" value="1"/>
</dbReference>
<dbReference type="AlphaFoldDB" id="A0A803LWD5"/>
<dbReference type="Gene3D" id="3.30.710.10">
    <property type="entry name" value="Potassium Channel Kv1.1, Chain A"/>
    <property type="match status" value="1"/>
</dbReference>
<evidence type="ECO:0000313" key="6">
    <source>
        <dbReference type="Proteomes" id="UP000596660"/>
    </source>
</evidence>
<dbReference type="FunFam" id="3.30.710.10:FF:000099">
    <property type="entry name" value="BTB/POZ domain-containing protein POB1"/>
    <property type="match status" value="1"/>
</dbReference>
<dbReference type="InterPro" id="IPR011705">
    <property type="entry name" value="BACK"/>
</dbReference>
<comment type="pathway">
    <text evidence="2">Protein modification; protein ubiquitination.</text>
</comment>
<dbReference type="SMART" id="SM00875">
    <property type="entry name" value="BACK"/>
    <property type="match status" value="1"/>
</dbReference>
<dbReference type="PROSITE" id="PS50097">
    <property type="entry name" value="BTB"/>
    <property type="match status" value="1"/>
</dbReference>
<dbReference type="PANTHER" id="PTHR46336:SF30">
    <property type="entry name" value="BTB_POZ DOMAIN-CONTAINING PROTEIN POB1-LIKE"/>
    <property type="match status" value="1"/>
</dbReference>
<dbReference type="Gramene" id="AUR62019786-RA">
    <property type="protein sequence ID" value="AUR62019786-RA:cds"/>
    <property type="gene ID" value="AUR62019786"/>
</dbReference>
<dbReference type="Gene3D" id="1.25.40.420">
    <property type="match status" value="1"/>
</dbReference>
<keyword evidence="6" id="KW-1185">Reference proteome</keyword>
<evidence type="ECO:0000256" key="2">
    <source>
        <dbReference type="ARBA" id="ARBA00004906"/>
    </source>
</evidence>
<feature type="domain" description="BTB" evidence="4">
    <location>
        <begin position="139"/>
        <end position="208"/>
    </location>
</feature>
<dbReference type="InterPro" id="IPR045890">
    <property type="entry name" value="POB1-like"/>
</dbReference>
<name>A0A803LWD5_CHEQI</name>
<dbReference type="GO" id="GO:0042803">
    <property type="term" value="F:protein homodimerization activity"/>
    <property type="evidence" value="ECO:0007669"/>
    <property type="project" value="UniProtKB-ARBA"/>
</dbReference>
<dbReference type="Pfam" id="PF00651">
    <property type="entry name" value="BTB"/>
    <property type="match status" value="1"/>
</dbReference>
<comment type="function">
    <text evidence="1">May act as a substrate-specific adapter of an E3 ubiquitin-protein ligase complex (CUL3-RBX1-BTB) which mediates the ubiquitination and subsequent proteasomal degradation of target proteins.</text>
</comment>
<dbReference type="PANTHER" id="PTHR46336">
    <property type="entry name" value="OS02G0260700 PROTEIN"/>
    <property type="match status" value="1"/>
</dbReference>
<keyword evidence="3" id="KW-0833">Ubl conjugation pathway</keyword>
<organism evidence="5 6">
    <name type="scientific">Chenopodium quinoa</name>
    <name type="common">Quinoa</name>
    <dbReference type="NCBI Taxonomy" id="63459"/>
    <lineage>
        <taxon>Eukaryota</taxon>
        <taxon>Viridiplantae</taxon>
        <taxon>Streptophyta</taxon>
        <taxon>Embryophyta</taxon>
        <taxon>Tracheophyta</taxon>
        <taxon>Spermatophyta</taxon>
        <taxon>Magnoliopsida</taxon>
        <taxon>eudicotyledons</taxon>
        <taxon>Gunneridae</taxon>
        <taxon>Pentapetalae</taxon>
        <taxon>Caryophyllales</taxon>
        <taxon>Chenopodiaceae</taxon>
        <taxon>Chenopodioideae</taxon>
        <taxon>Atripliceae</taxon>
        <taxon>Chenopodium</taxon>
    </lineage>
</organism>
<dbReference type="SMART" id="SM00225">
    <property type="entry name" value="BTB"/>
    <property type="match status" value="1"/>
</dbReference>
<reference evidence="5" key="1">
    <citation type="journal article" date="2017" name="Nature">
        <title>The genome of Chenopodium quinoa.</title>
        <authorList>
            <person name="Jarvis D.E."/>
            <person name="Ho Y.S."/>
            <person name="Lightfoot D.J."/>
            <person name="Schmoeckel S.M."/>
            <person name="Li B."/>
            <person name="Borm T.J.A."/>
            <person name="Ohyanagi H."/>
            <person name="Mineta K."/>
            <person name="Michell C.T."/>
            <person name="Saber N."/>
            <person name="Kharbatia N.M."/>
            <person name="Rupper R.R."/>
            <person name="Sharp A.R."/>
            <person name="Dally N."/>
            <person name="Boughton B.A."/>
            <person name="Woo Y.H."/>
            <person name="Gao G."/>
            <person name="Schijlen E.G.W.M."/>
            <person name="Guo X."/>
            <person name="Momin A.A."/>
            <person name="Negrao S."/>
            <person name="Al-Babili S."/>
            <person name="Gehring C."/>
            <person name="Roessner U."/>
            <person name="Jung C."/>
            <person name="Murphy K."/>
            <person name="Arold S.T."/>
            <person name="Gojobori T."/>
            <person name="van der Linden C.G."/>
            <person name="van Loo E.N."/>
            <person name="Jellen E.N."/>
            <person name="Maughan P.J."/>
            <person name="Tester M."/>
        </authorList>
    </citation>
    <scope>NUCLEOTIDE SEQUENCE [LARGE SCALE GENOMIC DNA]</scope>
    <source>
        <strain evidence="5">cv. PI 614886</strain>
    </source>
</reference>
<accession>A0A803LWD5</accession>
<sequence>MKQSNMELANSRIAIIKSGGSTSSATNDDLQSSSSESDFGFAFNDSNFSDRIFKVEIVPDLPDVKSDDDGCTTIADWAKNRKRADIILQPDDQILNCNMPDPDGVAYESLEGEAVAMLEESPIIDGDETLQNSDSPLNMDCSVVLPVKTIHISSPILAAKSPFFYKLFSNGMRESEQRHVTLRIHASEEAALMDLLNFMYSNTLQTNTPPGILDVLMAADKFEVASCMRYCSRMLRNFPMTSDVALLYLDLPSSVLMADAVKPLTDAAKEFLALRFKDMTKFQSEVMDLPLAGIEAVLCSDDLQVASEDAVYDFAVKWARTHYSKLEERRKVLGTRLCRLIRFPHMTCRKLRKVMTCNDLDPELSSKLVSEALFFKAEPPYRQRALLADEANTSGHRYIERAYKYRPVKVIEFELPRPQCIVYLDLRKEECQNLFPSGRVYSQAFHLGGQGFFLSAHCNMDQQSSFHCFGLFLGMQEKGSVSFAVDYEFSARQKPADEFVSKYRGNYTFTGGKAVGYRNLFGTPWTSFMAEDSQFFINGVLHLKAELTIRQ</sequence>